<dbReference type="Pfam" id="PF00026">
    <property type="entry name" value="Asp"/>
    <property type="match status" value="1"/>
</dbReference>
<proteinExistence type="evidence at transcript level"/>
<evidence type="ECO:0000259" key="7">
    <source>
        <dbReference type="PROSITE" id="PS51767"/>
    </source>
</evidence>
<feature type="domain" description="Peptidase A1" evidence="7">
    <location>
        <begin position="97"/>
        <end position="465"/>
    </location>
</feature>
<dbReference type="PANTHER" id="PTHR47966:SF47">
    <property type="entry name" value="ENDOPEPTIDASE, PUTATIVE (AFU_ORTHOLOGUE AFUA_3G01220)-RELATED"/>
    <property type="match status" value="1"/>
</dbReference>
<feature type="region of interest" description="Disordered" evidence="5">
    <location>
        <begin position="326"/>
        <end position="345"/>
    </location>
</feature>
<dbReference type="PROSITE" id="PS51767">
    <property type="entry name" value="PEPTIDASE_A1"/>
    <property type="match status" value="1"/>
</dbReference>
<dbReference type="EMBL" id="OR228583">
    <property type="protein sequence ID" value="WMX21210.1"/>
    <property type="molecule type" value="mRNA"/>
</dbReference>
<reference evidence="8" key="1">
    <citation type="submission" date="2023-06" db="EMBL/GenBank/DDBJ databases">
        <authorList>
            <person name="Zhang M."/>
        </authorList>
    </citation>
    <scope>NUCLEOTIDE SEQUENCE</scope>
    <source>
        <strain evidence="8">B3</strain>
    </source>
</reference>
<keyword evidence="4" id="KW-0378">Hydrolase</keyword>
<evidence type="ECO:0000256" key="3">
    <source>
        <dbReference type="PIRSR" id="PIRSR601461-1"/>
    </source>
</evidence>
<dbReference type="InterPro" id="IPR033121">
    <property type="entry name" value="PEPTIDASE_A1"/>
</dbReference>
<feature type="signal peptide" evidence="6">
    <location>
        <begin position="1"/>
        <end position="20"/>
    </location>
</feature>
<dbReference type="GO" id="GO:0004190">
    <property type="term" value="F:aspartic-type endopeptidase activity"/>
    <property type="evidence" value="ECO:0007669"/>
    <property type="project" value="UniProtKB-KW"/>
</dbReference>
<feature type="chain" id="PRO_5041269695" evidence="6">
    <location>
        <begin position="21"/>
        <end position="537"/>
    </location>
</feature>
<keyword evidence="8" id="KW-0456">Lyase</keyword>
<dbReference type="PANTHER" id="PTHR47966">
    <property type="entry name" value="BETA-SITE APP-CLEAVING ENZYME, ISOFORM A-RELATED"/>
    <property type="match status" value="1"/>
</dbReference>
<keyword evidence="6" id="KW-0732">Signal</keyword>
<dbReference type="InterPro" id="IPR021109">
    <property type="entry name" value="Peptidase_aspartic_dom_sf"/>
</dbReference>
<dbReference type="AlphaFoldDB" id="A0AA51VJ92"/>
<keyword evidence="4" id="KW-0645">Protease</keyword>
<dbReference type="Gene3D" id="2.40.70.10">
    <property type="entry name" value="Acid Proteases"/>
    <property type="match status" value="2"/>
</dbReference>
<comment type="similarity">
    <text evidence="1 4">Belongs to the peptidase A1 family.</text>
</comment>
<dbReference type="SUPFAM" id="SSF50630">
    <property type="entry name" value="Acid proteases"/>
    <property type="match status" value="1"/>
</dbReference>
<feature type="compositionally biased region" description="Gly residues" evidence="5">
    <location>
        <begin position="495"/>
        <end position="510"/>
    </location>
</feature>
<protein>
    <submittedName>
        <fullName evidence="8">Isocitrate lyase</fullName>
    </submittedName>
</protein>
<organism evidence="8">
    <name type="scientific">Diaporthe liquidambaris</name>
    <dbReference type="NCBI Taxonomy" id="2025498"/>
    <lineage>
        <taxon>Eukaryota</taxon>
        <taxon>Fungi</taxon>
        <taxon>Dikarya</taxon>
        <taxon>Ascomycota</taxon>
        <taxon>Pezizomycotina</taxon>
        <taxon>Sordariomycetes</taxon>
        <taxon>Sordariomycetidae</taxon>
        <taxon>Diaporthales</taxon>
        <taxon>Diaporthaceae</taxon>
        <taxon>Diaporthe</taxon>
    </lineage>
</organism>
<keyword evidence="2 4" id="KW-0064">Aspartyl protease</keyword>
<dbReference type="GO" id="GO:0006508">
    <property type="term" value="P:proteolysis"/>
    <property type="evidence" value="ECO:0007669"/>
    <property type="project" value="UniProtKB-KW"/>
</dbReference>
<dbReference type="PRINTS" id="PR00792">
    <property type="entry name" value="PEPSIN"/>
</dbReference>
<evidence type="ECO:0000256" key="5">
    <source>
        <dbReference type="SAM" id="MobiDB-lite"/>
    </source>
</evidence>
<evidence type="ECO:0000313" key="8">
    <source>
        <dbReference type="EMBL" id="WMX21210.1"/>
    </source>
</evidence>
<accession>A0AA51VJ92</accession>
<dbReference type="InterPro" id="IPR001461">
    <property type="entry name" value="Aspartic_peptidase_A1"/>
</dbReference>
<feature type="compositionally biased region" description="Low complexity" evidence="5">
    <location>
        <begin position="483"/>
        <end position="494"/>
    </location>
</feature>
<evidence type="ECO:0000256" key="1">
    <source>
        <dbReference type="ARBA" id="ARBA00007447"/>
    </source>
</evidence>
<feature type="active site" evidence="3">
    <location>
        <position position="113"/>
    </location>
</feature>
<evidence type="ECO:0000256" key="6">
    <source>
        <dbReference type="SAM" id="SignalP"/>
    </source>
</evidence>
<feature type="compositionally biased region" description="Polar residues" evidence="5">
    <location>
        <begin position="326"/>
        <end position="335"/>
    </location>
</feature>
<dbReference type="GO" id="GO:0016829">
    <property type="term" value="F:lyase activity"/>
    <property type="evidence" value="ECO:0007669"/>
    <property type="project" value="UniProtKB-KW"/>
</dbReference>
<feature type="active site" evidence="3">
    <location>
        <position position="352"/>
    </location>
</feature>
<dbReference type="GO" id="GO:0000324">
    <property type="term" value="C:fungal-type vacuole"/>
    <property type="evidence" value="ECO:0007669"/>
    <property type="project" value="TreeGrafter"/>
</dbReference>
<feature type="region of interest" description="Disordered" evidence="5">
    <location>
        <begin position="468"/>
        <end position="510"/>
    </location>
</feature>
<name>A0AA51VJ92_9PEZI</name>
<dbReference type="CDD" id="cd05471">
    <property type="entry name" value="pepsin_like"/>
    <property type="match status" value="1"/>
</dbReference>
<sequence length="537" mass="56150">MRPAFLILCTVLNSISATLTEPSDYPAPSLQLRSPPAVHRPVLGVANKVDHVPIRRSGDALPKQHALRSVLGLGQDHIGRRQDGESVSSVQLTGQSYIADVTIGEQEIPVLIDTGSADLWVAPESFVCLDENHDEASQETCNIPVYFKGNFSGGLVEDQYFSINYANGQYVYGEYGYESVTLGGITVDKQQIALPSTGYFQAASGDFSGIMGLGFPAMTAARSGEKPQEAEENDDSFASYDPWFTSAAKQHLTQPVFSLALDIHGGGVLALGGAADVPVKGEYVSTPIIMKLNLNQEDRASEDFTYYTIMAEDYLVAGQSFANLTTRDAGSSSETSSDEDQGQSKGFPVIVDSGYSTNILPPSLIKALYGAFETPPELVEIQGATLFAAPCDADVPSFGIQIGGQVFEQSAQEVLISNANATVNGTSYCILGSQPGIEQAGALGVTFLSSVVAVFDIGASEMRFAQREGDSHTAVDGGTPAHGNGSFGNSSTGGNSSGGSSGGSSSGTGGIVIPPASSGLASTNAGARLLPLWGFRF</sequence>
<dbReference type="InterPro" id="IPR034164">
    <property type="entry name" value="Pepsin-like_dom"/>
</dbReference>
<dbReference type="InterPro" id="IPR001969">
    <property type="entry name" value="Aspartic_peptidase_AS"/>
</dbReference>
<evidence type="ECO:0000256" key="2">
    <source>
        <dbReference type="ARBA" id="ARBA00022750"/>
    </source>
</evidence>
<gene>
    <name evidence="8" type="primary">Plicl1</name>
</gene>
<dbReference type="PROSITE" id="PS00141">
    <property type="entry name" value="ASP_PROTEASE"/>
    <property type="match status" value="1"/>
</dbReference>
<evidence type="ECO:0000256" key="4">
    <source>
        <dbReference type="RuleBase" id="RU000454"/>
    </source>
</evidence>